<evidence type="ECO:0000256" key="9">
    <source>
        <dbReference type="ARBA" id="ARBA00023288"/>
    </source>
</evidence>
<comment type="cofactor">
    <cofactor evidence="1">
        <name>pyrroloquinoline quinone</name>
        <dbReference type="ChEBI" id="CHEBI:58442"/>
    </cofactor>
</comment>
<dbReference type="Gene3D" id="2.120.10.30">
    <property type="entry name" value="TolB, C-terminal domain"/>
    <property type="match status" value="2"/>
</dbReference>
<keyword evidence="9" id="KW-0449">Lipoprotein</keyword>
<evidence type="ECO:0000256" key="10">
    <source>
        <dbReference type="ARBA" id="ARBA00061483"/>
    </source>
</evidence>
<dbReference type="SUPFAM" id="SSF50952">
    <property type="entry name" value="Soluble quinoprotein glucose dehydrogenase"/>
    <property type="match status" value="2"/>
</dbReference>
<evidence type="ECO:0000256" key="6">
    <source>
        <dbReference type="ARBA" id="ARBA00023002"/>
    </source>
</evidence>
<proteinExistence type="inferred from homology"/>
<evidence type="ECO:0000313" key="13">
    <source>
        <dbReference type="Proteomes" id="UP001188597"/>
    </source>
</evidence>
<reference evidence="12" key="1">
    <citation type="submission" date="2022-12" db="EMBL/GenBank/DDBJ databases">
        <title>Draft genome assemblies for two species of Escallonia (Escalloniales).</title>
        <authorList>
            <person name="Chanderbali A."/>
            <person name="Dervinis C."/>
            <person name="Anghel I."/>
            <person name="Soltis D."/>
            <person name="Soltis P."/>
            <person name="Zapata F."/>
        </authorList>
    </citation>
    <scope>NUCLEOTIDE SEQUENCE</scope>
    <source>
        <strain evidence="12">UCBG64.0493</strain>
        <tissue evidence="12">Leaf</tissue>
    </source>
</reference>
<dbReference type="InterPro" id="IPR011042">
    <property type="entry name" value="6-blade_b-propeller_TolB-like"/>
</dbReference>
<dbReference type="AlphaFoldDB" id="A0AA88WPP9"/>
<keyword evidence="13" id="KW-1185">Reference proteome</keyword>
<evidence type="ECO:0000256" key="5">
    <source>
        <dbReference type="ARBA" id="ARBA00022891"/>
    </source>
</evidence>
<comment type="caution">
    <text evidence="12">The sequence shown here is derived from an EMBL/GenBank/DDBJ whole genome shotgun (WGS) entry which is preliminary data.</text>
</comment>
<dbReference type="Pfam" id="PF07995">
    <property type="entry name" value="GSDH"/>
    <property type="match status" value="2"/>
</dbReference>
<organism evidence="12 13">
    <name type="scientific">Escallonia herrerae</name>
    <dbReference type="NCBI Taxonomy" id="1293975"/>
    <lineage>
        <taxon>Eukaryota</taxon>
        <taxon>Viridiplantae</taxon>
        <taxon>Streptophyta</taxon>
        <taxon>Embryophyta</taxon>
        <taxon>Tracheophyta</taxon>
        <taxon>Spermatophyta</taxon>
        <taxon>Magnoliopsida</taxon>
        <taxon>eudicotyledons</taxon>
        <taxon>Gunneridae</taxon>
        <taxon>Pentapetalae</taxon>
        <taxon>asterids</taxon>
        <taxon>campanulids</taxon>
        <taxon>Escalloniales</taxon>
        <taxon>Escalloniaceae</taxon>
        <taxon>Escallonia</taxon>
    </lineage>
</organism>
<gene>
    <name evidence="12" type="ORF">RJ639_036616</name>
</gene>
<evidence type="ECO:0000256" key="7">
    <source>
        <dbReference type="ARBA" id="ARBA00023136"/>
    </source>
</evidence>
<sequence>MFLQKFNFIALDVCDVYAKISTLLTSISCPRQRCDPFSAELFRVDSVPRQVPVLCNSTVSANSLQTSQAKNDFCGQVWDTCVNASVRNSPFAASLQGQVGEPANSSYTKLTDIWQSKVDFCNAFGGASVDESVCFTGEPVVINNTTTQSFPSGMCLEKIGNGSYLDMAAHPDGSNRAFFANQQGKIWLATIPKEGSGGTLELDESSPFLDLTDQVHFDTEFGLMGIAFHPNFAQNGRLFASFNCDKAKWSGCTGRCSCNSDVNCDPSKLGTDNGAQPCQYQSVIAEYSANGTASQLSLAESAKPLEVRRIFTMGLPFTAHHGGQILFGPTDGYLYFMMGDGGGVGDPYNFSQNKKSLLGKVMRLDIDNMPSAKDITDLGLWGNYSIPKDNAYTLDKELQSEIWALGLRNPWRCSFDSARPSYFMCADVGQDGYEEVNIITKDGNYGWRIYEGPFLYTPPQSPGGNTSQNSIMPSFPVMGYSHTDVNKNERSASITGGYFYRSTTDPCMHGSYLYGDLYAGAMWAGTETPPDSGNFTSNKIPFGCAHDSPIKCSIVPGSSVPALGYIFSFGEDNSKDNFLLASSGVYRIVRPSRCNYTCSKENATAAATPGAKDITDLGLWGNYSIPKDNAYTLDKELQSEIWALGLRNPWRCSFDSARPSYFMCADVGQDGYEEVNIITKDGNYGWRIYEGPFLYTPPQSPGGNTSQNSIMPSFPVMGYSHTDVNKNERSASITGGYFYRSTTDPCMHGSYLYGDLYAGAMWAGTETPPDSGNFTSNKIPFGCAHDSPIKCSIVPGSSVPALGYIFSFGEDNSKDNFLLASSGVYRIVRPSRCNYTCSKENATAAATPGPASSPSQASLLSNPLKSLVLLCSFLGLLLLGLV</sequence>
<evidence type="ECO:0000256" key="1">
    <source>
        <dbReference type="ARBA" id="ARBA00001931"/>
    </source>
</evidence>
<dbReference type="FunFam" id="2.120.10.30:FF:000067">
    <property type="entry name" value="HHIP-like 1"/>
    <property type="match status" value="1"/>
</dbReference>
<dbReference type="GO" id="GO:0005886">
    <property type="term" value="C:plasma membrane"/>
    <property type="evidence" value="ECO:0007669"/>
    <property type="project" value="UniProtKB-SubCell"/>
</dbReference>
<comment type="subcellular location">
    <subcellularLocation>
        <location evidence="2">Cell membrane</location>
        <topology evidence="2">Lipid-anchor</topology>
    </subcellularLocation>
</comment>
<dbReference type="PANTHER" id="PTHR19328:SF13">
    <property type="entry name" value="HIPL1 PROTEIN"/>
    <property type="match status" value="1"/>
</dbReference>
<name>A0AA88WPP9_9ASTE</name>
<feature type="domain" description="Glucose/Sorbosone dehydrogenase" evidence="11">
    <location>
        <begin position="166"/>
        <end position="519"/>
    </location>
</feature>
<evidence type="ECO:0000259" key="11">
    <source>
        <dbReference type="Pfam" id="PF07995"/>
    </source>
</evidence>
<evidence type="ECO:0000313" key="12">
    <source>
        <dbReference type="EMBL" id="KAK3031736.1"/>
    </source>
</evidence>
<keyword evidence="7" id="KW-0472">Membrane</keyword>
<accession>A0AA88WPP9</accession>
<keyword evidence="6" id="KW-0560">Oxidoreductase</keyword>
<keyword evidence="5" id="KW-0634">PQQ</keyword>
<dbReference type="Proteomes" id="UP001188597">
    <property type="component" value="Unassembled WGS sequence"/>
</dbReference>
<keyword evidence="4" id="KW-0732">Signal</keyword>
<dbReference type="InterPro" id="IPR011041">
    <property type="entry name" value="Quinoprot_gluc/sorb_DH_b-prop"/>
</dbReference>
<dbReference type="PANTHER" id="PTHR19328">
    <property type="entry name" value="HEDGEHOG-INTERACTING PROTEIN"/>
    <property type="match status" value="1"/>
</dbReference>
<feature type="domain" description="Glucose/Sorbosone dehydrogenase" evidence="11">
    <location>
        <begin position="624"/>
        <end position="758"/>
    </location>
</feature>
<dbReference type="GO" id="GO:0016491">
    <property type="term" value="F:oxidoreductase activity"/>
    <property type="evidence" value="ECO:0007669"/>
    <property type="project" value="UniProtKB-KW"/>
</dbReference>
<evidence type="ECO:0000256" key="8">
    <source>
        <dbReference type="ARBA" id="ARBA00023180"/>
    </source>
</evidence>
<evidence type="ECO:0000256" key="2">
    <source>
        <dbReference type="ARBA" id="ARBA00004193"/>
    </source>
</evidence>
<protein>
    <recommendedName>
        <fullName evidence="11">Glucose/Sorbosone dehydrogenase domain-containing protein</fullName>
    </recommendedName>
</protein>
<evidence type="ECO:0000256" key="4">
    <source>
        <dbReference type="ARBA" id="ARBA00022729"/>
    </source>
</evidence>
<comment type="similarity">
    <text evidence="10">Belongs to the PQQ oxidoreductase GdhB family.</text>
</comment>
<dbReference type="InterPro" id="IPR012938">
    <property type="entry name" value="Glc/Sorbosone_DH"/>
</dbReference>
<keyword evidence="8" id="KW-0325">Glycoprotein</keyword>
<keyword evidence="3" id="KW-1003">Cell membrane</keyword>
<evidence type="ECO:0000256" key="3">
    <source>
        <dbReference type="ARBA" id="ARBA00022475"/>
    </source>
</evidence>
<dbReference type="EMBL" id="JAVXUP010000295">
    <property type="protein sequence ID" value="KAK3031736.1"/>
    <property type="molecule type" value="Genomic_DNA"/>
</dbReference>